<proteinExistence type="predicted"/>
<dbReference type="InterPro" id="IPR026353">
    <property type="entry name" value="Hypoxan-DNA_Glyclase"/>
</dbReference>
<keyword evidence="3" id="KW-1185">Reference proteome</keyword>
<reference evidence="2 3" key="1">
    <citation type="submission" date="2021-06" db="EMBL/GenBank/DDBJ databases">
        <title>Description of novel taxa of the family Lachnospiraceae.</title>
        <authorList>
            <person name="Chaplin A.V."/>
            <person name="Sokolova S.R."/>
            <person name="Pikina A.P."/>
            <person name="Korzhanova M."/>
            <person name="Belova V."/>
            <person name="Korostin D."/>
            <person name="Efimov B.A."/>
        </authorList>
    </citation>
    <scope>NUCLEOTIDE SEQUENCE [LARGE SCALE GENOMIC DNA]</scope>
    <source>
        <strain evidence="2 3">ASD4241</strain>
    </source>
</reference>
<dbReference type="SUPFAM" id="SSF52141">
    <property type="entry name" value="Uracil-DNA glycosylase-like"/>
    <property type="match status" value="1"/>
</dbReference>
<dbReference type="CDD" id="cd10032">
    <property type="entry name" value="UDG-F6_HDG"/>
    <property type="match status" value="1"/>
</dbReference>
<dbReference type="InterPro" id="IPR036895">
    <property type="entry name" value="Uracil-DNA_glycosylase-like_sf"/>
</dbReference>
<sequence length="175" mass="19718">MSEYITHAFPPIYDTESRILILGTMPSPKSRENGFYYGHPRNRFWKVLSEILSQPLPGTNEAKICFLRENHIALWDVLASCEIHRADDSSIRNPVPNDLTPILAAAPIRTIFTTGTKAAALYKRYCYPKTLLPATQLPSTSPANCALSYEQLRSAYAVVEEALRLSAWNPYFPRG</sequence>
<dbReference type="RefSeq" id="WP_238726087.1">
    <property type="nucleotide sequence ID" value="NZ_JAHQCX010000001.1"/>
</dbReference>
<dbReference type="NCBIfam" id="TIGR04274">
    <property type="entry name" value="hypoxanDNAglyco"/>
    <property type="match status" value="1"/>
</dbReference>
<name>A0ABS6K112_9FIRM</name>
<evidence type="ECO:0000313" key="2">
    <source>
        <dbReference type="EMBL" id="MBU9724539.1"/>
    </source>
</evidence>
<keyword evidence="2" id="KW-0378">Hydrolase</keyword>
<dbReference type="SMART" id="SM00986">
    <property type="entry name" value="UDG"/>
    <property type="match status" value="1"/>
</dbReference>
<dbReference type="Proteomes" id="UP001314681">
    <property type="component" value="Unassembled WGS sequence"/>
</dbReference>
<dbReference type="Pfam" id="PF03167">
    <property type="entry name" value="UDG"/>
    <property type="match status" value="1"/>
</dbReference>
<dbReference type="EMBL" id="JAHQCX010000001">
    <property type="protein sequence ID" value="MBU9724539.1"/>
    <property type="molecule type" value="Genomic_DNA"/>
</dbReference>
<dbReference type="Gene3D" id="3.40.470.10">
    <property type="entry name" value="Uracil-DNA glycosylase-like domain"/>
    <property type="match status" value="1"/>
</dbReference>
<comment type="caution">
    <text evidence="2">The sequence shown here is derived from an EMBL/GenBank/DDBJ whole genome shotgun (WGS) entry which is preliminary data.</text>
</comment>
<accession>A0ABS6K112</accession>
<organism evidence="2 3">
    <name type="scientific">Diplocloster modestus</name>
    <dbReference type="NCBI Taxonomy" id="2850322"/>
    <lineage>
        <taxon>Bacteria</taxon>
        <taxon>Bacillati</taxon>
        <taxon>Bacillota</taxon>
        <taxon>Clostridia</taxon>
        <taxon>Lachnospirales</taxon>
        <taxon>Lachnospiraceae</taxon>
        <taxon>Diplocloster</taxon>
    </lineage>
</organism>
<evidence type="ECO:0000313" key="3">
    <source>
        <dbReference type="Proteomes" id="UP001314681"/>
    </source>
</evidence>
<keyword evidence="2" id="KW-0326">Glycosidase</keyword>
<evidence type="ECO:0000259" key="1">
    <source>
        <dbReference type="SMART" id="SM00986"/>
    </source>
</evidence>
<dbReference type="SMART" id="SM00987">
    <property type="entry name" value="UreE_C"/>
    <property type="match status" value="1"/>
</dbReference>
<feature type="domain" description="Uracil-DNA glycosylase-like" evidence="1">
    <location>
        <begin position="10"/>
        <end position="164"/>
    </location>
</feature>
<dbReference type="GO" id="GO:0033958">
    <property type="term" value="F:DNA-deoxyinosine glycosylase activity"/>
    <property type="evidence" value="ECO:0007669"/>
    <property type="project" value="UniProtKB-EC"/>
</dbReference>
<gene>
    <name evidence="2" type="ORF">KTH90_00785</name>
</gene>
<dbReference type="EC" id="3.2.2.15" evidence="2"/>
<protein>
    <submittedName>
        <fullName evidence="2">DNA-deoxyinosine glycosylase</fullName>
        <ecNumber evidence="2">3.2.2.15</ecNumber>
    </submittedName>
</protein>
<dbReference type="InterPro" id="IPR005122">
    <property type="entry name" value="Uracil-DNA_glycosylase-like"/>
</dbReference>